<dbReference type="Pfam" id="PF00583">
    <property type="entry name" value="Acetyltransf_1"/>
    <property type="match status" value="1"/>
</dbReference>
<evidence type="ECO:0000313" key="6">
    <source>
        <dbReference type="EMBL" id="TFE89390.1"/>
    </source>
</evidence>
<keyword evidence="2" id="KW-0963">Cytoplasm</keyword>
<dbReference type="AlphaFoldDB" id="A0A4Y8Q5J6"/>
<keyword evidence="4" id="KW-0012">Acyltransferase</keyword>
<accession>A0A4Y8Q5J6</accession>
<dbReference type="InterPro" id="IPR050680">
    <property type="entry name" value="YpeA/RimI_acetyltransf"/>
</dbReference>
<evidence type="ECO:0000259" key="5">
    <source>
        <dbReference type="PROSITE" id="PS51186"/>
    </source>
</evidence>
<dbReference type="Proteomes" id="UP000298246">
    <property type="component" value="Unassembled WGS sequence"/>
</dbReference>
<dbReference type="InterPro" id="IPR000182">
    <property type="entry name" value="GNAT_dom"/>
</dbReference>
<dbReference type="CDD" id="cd04301">
    <property type="entry name" value="NAT_SF"/>
    <property type="match status" value="1"/>
</dbReference>
<comment type="similarity">
    <text evidence="1">Belongs to the acetyltransferase family. RimI subfamily.</text>
</comment>
<dbReference type="PANTHER" id="PTHR43420:SF44">
    <property type="entry name" value="ACETYLTRANSFERASE YPEA"/>
    <property type="match status" value="1"/>
</dbReference>
<gene>
    <name evidence="6" type="ORF">B5M42_07475</name>
</gene>
<organism evidence="6 7">
    <name type="scientific">Paenibacillus athensensis</name>
    <dbReference type="NCBI Taxonomy" id="1967502"/>
    <lineage>
        <taxon>Bacteria</taxon>
        <taxon>Bacillati</taxon>
        <taxon>Bacillota</taxon>
        <taxon>Bacilli</taxon>
        <taxon>Bacillales</taxon>
        <taxon>Paenibacillaceae</taxon>
        <taxon>Paenibacillus</taxon>
    </lineage>
</organism>
<name>A0A4Y8Q5J6_9BACL</name>
<dbReference type="InterPro" id="IPR016181">
    <property type="entry name" value="Acyl_CoA_acyltransferase"/>
</dbReference>
<keyword evidence="7" id="KW-1185">Reference proteome</keyword>
<evidence type="ECO:0000256" key="4">
    <source>
        <dbReference type="ARBA" id="ARBA00023315"/>
    </source>
</evidence>
<sequence>MEFRSMRLDDIPAICEIEEEAFTTPWTEGAFRNELTNNQFAHYIVLESGSSIAGYGGMWLIMEEAHVTNIAIRAPYRGRKLGERLIRELMRTAVFLGAIRMTLEVRASNYIAQNLYEKMGFRSVGVRRGYYTDNREDAIIMWAELPKRTRSSHESS</sequence>
<evidence type="ECO:0000256" key="2">
    <source>
        <dbReference type="ARBA" id="ARBA00022490"/>
    </source>
</evidence>
<proteinExistence type="inferred from homology"/>
<evidence type="ECO:0000256" key="3">
    <source>
        <dbReference type="ARBA" id="ARBA00022679"/>
    </source>
</evidence>
<dbReference type="SUPFAM" id="SSF55729">
    <property type="entry name" value="Acyl-CoA N-acyltransferases (Nat)"/>
    <property type="match status" value="1"/>
</dbReference>
<comment type="caution">
    <text evidence="6">The sequence shown here is derived from an EMBL/GenBank/DDBJ whole genome shotgun (WGS) entry which is preliminary data.</text>
</comment>
<feature type="domain" description="N-acetyltransferase" evidence="5">
    <location>
        <begin position="1"/>
        <end position="146"/>
    </location>
</feature>
<reference evidence="6 7" key="1">
    <citation type="submission" date="2017-03" db="EMBL/GenBank/DDBJ databases">
        <title>Isolation of Levoglucosan Utilizing Bacteria.</title>
        <authorList>
            <person name="Arya A.S."/>
        </authorList>
    </citation>
    <scope>NUCLEOTIDE SEQUENCE [LARGE SCALE GENOMIC DNA]</scope>
    <source>
        <strain evidence="6 7">MEC069</strain>
    </source>
</reference>
<dbReference type="PROSITE" id="PS51186">
    <property type="entry name" value="GNAT"/>
    <property type="match status" value="1"/>
</dbReference>
<dbReference type="RefSeq" id="WP_134751334.1">
    <property type="nucleotide sequence ID" value="NZ_MYFO02000005.1"/>
</dbReference>
<keyword evidence="3 6" id="KW-0808">Transferase</keyword>
<dbReference type="NCBIfam" id="TIGR01575">
    <property type="entry name" value="rimI"/>
    <property type="match status" value="1"/>
</dbReference>
<dbReference type="EMBL" id="MYFO01000007">
    <property type="protein sequence ID" value="TFE89390.1"/>
    <property type="molecule type" value="Genomic_DNA"/>
</dbReference>
<evidence type="ECO:0000256" key="1">
    <source>
        <dbReference type="ARBA" id="ARBA00005395"/>
    </source>
</evidence>
<dbReference type="Gene3D" id="3.40.630.30">
    <property type="match status" value="1"/>
</dbReference>
<dbReference type="OrthoDB" id="9794566at2"/>
<dbReference type="PANTHER" id="PTHR43420">
    <property type="entry name" value="ACETYLTRANSFERASE"/>
    <property type="match status" value="1"/>
</dbReference>
<dbReference type="InterPro" id="IPR006464">
    <property type="entry name" value="AcTrfase_RimI/Ard1"/>
</dbReference>
<dbReference type="GO" id="GO:0008080">
    <property type="term" value="F:N-acetyltransferase activity"/>
    <property type="evidence" value="ECO:0007669"/>
    <property type="project" value="InterPro"/>
</dbReference>
<evidence type="ECO:0000313" key="7">
    <source>
        <dbReference type="Proteomes" id="UP000298246"/>
    </source>
</evidence>
<protein>
    <submittedName>
        <fullName evidence="6">Ribosomal-protein-alanine N-acetyltransferase</fullName>
    </submittedName>
</protein>